<reference evidence="1" key="1">
    <citation type="journal article" date="2020" name="Stud. Mycol.">
        <title>101 Dothideomycetes genomes: a test case for predicting lifestyles and emergence of pathogens.</title>
        <authorList>
            <person name="Haridas S."/>
            <person name="Albert R."/>
            <person name="Binder M."/>
            <person name="Bloem J."/>
            <person name="Labutti K."/>
            <person name="Salamov A."/>
            <person name="Andreopoulos B."/>
            <person name="Baker S."/>
            <person name="Barry K."/>
            <person name="Bills G."/>
            <person name="Bluhm B."/>
            <person name="Cannon C."/>
            <person name="Castanera R."/>
            <person name="Culley D."/>
            <person name="Daum C."/>
            <person name="Ezra D."/>
            <person name="Gonzalez J."/>
            <person name="Henrissat B."/>
            <person name="Kuo A."/>
            <person name="Liang C."/>
            <person name="Lipzen A."/>
            <person name="Lutzoni F."/>
            <person name="Magnuson J."/>
            <person name="Mondo S."/>
            <person name="Nolan M."/>
            <person name="Ohm R."/>
            <person name="Pangilinan J."/>
            <person name="Park H.-J."/>
            <person name="Ramirez L."/>
            <person name="Alfaro M."/>
            <person name="Sun H."/>
            <person name="Tritt A."/>
            <person name="Yoshinaga Y."/>
            <person name="Zwiers L.-H."/>
            <person name="Turgeon B."/>
            <person name="Goodwin S."/>
            <person name="Spatafora J."/>
            <person name="Crous P."/>
            <person name="Grigoriev I."/>
        </authorList>
    </citation>
    <scope>NUCLEOTIDE SEQUENCE</scope>
    <source>
        <strain evidence="1">ATCC 200398</strain>
    </source>
</reference>
<protein>
    <submittedName>
        <fullName evidence="1">Uncharacterized protein</fullName>
    </submittedName>
</protein>
<organism evidence="1 2">
    <name type="scientific">Lindgomyces ingoldianus</name>
    <dbReference type="NCBI Taxonomy" id="673940"/>
    <lineage>
        <taxon>Eukaryota</taxon>
        <taxon>Fungi</taxon>
        <taxon>Dikarya</taxon>
        <taxon>Ascomycota</taxon>
        <taxon>Pezizomycotina</taxon>
        <taxon>Dothideomycetes</taxon>
        <taxon>Pleosporomycetidae</taxon>
        <taxon>Pleosporales</taxon>
        <taxon>Lindgomycetaceae</taxon>
        <taxon>Lindgomyces</taxon>
    </lineage>
</organism>
<keyword evidence="2" id="KW-1185">Reference proteome</keyword>
<accession>A0ACB6RI61</accession>
<evidence type="ECO:0000313" key="2">
    <source>
        <dbReference type="Proteomes" id="UP000799755"/>
    </source>
</evidence>
<comment type="caution">
    <text evidence="1">The sequence shown here is derived from an EMBL/GenBank/DDBJ whole genome shotgun (WGS) entry which is preliminary data.</text>
</comment>
<dbReference type="EMBL" id="MU003492">
    <property type="protein sequence ID" value="KAF2478025.1"/>
    <property type="molecule type" value="Genomic_DNA"/>
</dbReference>
<proteinExistence type="predicted"/>
<evidence type="ECO:0000313" key="1">
    <source>
        <dbReference type="EMBL" id="KAF2478025.1"/>
    </source>
</evidence>
<sequence>MHSWSFAATAQKQAARPLMLYLLSCNCLHEMRTWQPARNHKPPLFETERRSTSLRKIIFNSKNASIRRTFTEDPLPCIGTHNPDSTLTARPQCLKPTLHARAGIGQRGLYYLSAGELVRSDQPCISRIC</sequence>
<gene>
    <name evidence="1" type="ORF">BDR25DRAFT_6607</name>
</gene>
<dbReference type="Proteomes" id="UP000799755">
    <property type="component" value="Unassembled WGS sequence"/>
</dbReference>
<name>A0ACB6RI61_9PLEO</name>